<keyword evidence="1" id="KW-0812">Transmembrane</keyword>
<dbReference type="STRING" id="683840.U5HJ88"/>
<dbReference type="OMA" id="AICDDTH"/>
<feature type="chain" id="PRO_5009724661" description="DUF7137 domain-containing protein" evidence="2">
    <location>
        <begin position="18"/>
        <end position="289"/>
    </location>
</feature>
<protein>
    <recommendedName>
        <fullName evidence="3">DUF7137 domain-containing protein</fullName>
    </recommendedName>
</protein>
<dbReference type="Pfam" id="PF23585">
    <property type="entry name" value="DUF7137"/>
    <property type="match status" value="1"/>
</dbReference>
<feature type="domain" description="DUF7137" evidence="3">
    <location>
        <begin position="114"/>
        <end position="253"/>
    </location>
</feature>
<evidence type="ECO:0000256" key="1">
    <source>
        <dbReference type="SAM" id="Phobius"/>
    </source>
</evidence>
<reference evidence="5" key="4">
    <citation type="submission" date="2015-06" db="UniProtKB">
        <authorList>
            <consortium name="EnsemblFungi"/>
        </authorList>
    </citation>
    <scope>IDENTIFICATION</scope>
</reference>
<gene>
    <name evidence="4" type="ORF">MVLG_07076</name>
</gene>
<evidence type="ECO:0000259" key="3">
    <source>
        <dbReference type="Pfam" id="PF23585"/>
    </source>
</evidence>
<dbReference type="AlphaFoldDB" id="U5HJ88"/>
<proteinExistence type="predicted"/>
<dbReference type="EnsemblFungi" id="MVLG_07076T0">
    <property type="protein sequence ID" value="MVLG_07076T0"/>
    <property type="gene ID" value="MVLG_07076"/>
</dbReference>
<reference evidence="4 6" key="3">
    <citation type="journal article" date="2015" name="BMC Genomics">
        <title>Sex and parasites: genomic and transcriptomic analysis of Microbotryum lychnidis-dioicae, the biotrophic and plant-castrating anther smut fungus.</title>
        <authorList>
            <person name="Perlin M.H."/>
            <person name="Amselem J."/>
            <person name="Fontanillas E."/>
            <person name="Toh S.S."/>
            <person name="Chen Z."/>
            <person name="Goldberg J."/>
            <person name="Duplessis S."/>
            <person name="Henrissat B."/>
            <person name="Young S."/>
            <person name="Zeng Q."/>
            <person name="Aguileta G."/>
            <person name="Petit E."/>
            <person name="Badouin H."/>
            <person name="Andrews J."/>
            <person name="Razeeq D."/>
            <person name="Gabaldon T."/>
            <person name="Quesneville H."/>
            <person name="Giraud T."/>
            <person name="Hood M.E."/>
            <person name="Schultz D.J."/>
            <person name="Cuomo C.A."/>
        </authorList>
    </citation>
    <scope>NUCLEOTIDE SEQUENCE [LARGE SCALE GENOMIC DNA]</scope>
    <source>
        <strain evidence="4">P1A1 Lamole</strain>
        <strain evidence="6">p1A1 Lamole</strain>
    </source>
</reference>
<evidence type="ECO:0000313" key="6">
    <source>
        <dbReference type="Proteomes" id="UP000017200"/>
    </source>
</evidence>
<keyword evidence="1" id="KW-1133">Transmembrane helix</keyword>
<dbReference type="Proteomes" id="UP000017200">
    <property type="component" value="Unassembled WGS sequence"/>
</dbReference>
<feature type="signal peptide" evidence="2">
    <location>
        <begin position="1"/>
        <end position="17"/>
    </location>
</feature>
<keyword evidence="6" id="KW-1185">Reference proteome</keyword>
<reference evidence="4" key="2">
    <citation type="submission" date="2010-11" db="EMBL/GenBank/DDBJ databases">
        <authorList>
            <consortium name="The Broad Institute Genome Sequencing Platform"/>
            <person name="Earl A."/>
            <person name="Ward D."/>
            <person name="Feldgarden M."/>
            <person name="Gevers D."/>
            <person name="Butler R."/>
            <person name="Young S.K."/>
            <person name="Zeng Q."/>
            <person name="Gargeya S."/>
            <person name="Fitzgerald M."/>
            <person name="Haas B."/>
            <person name="Abouelleil A."/>
            <person name="Alvarado L."/>
            <person name="Arachchi H.M."/>
            <person name="Berlin A."/>
            <person name="Brown A."/>
            <person name="Chapman S.B."/>
            <person name="Chen Z."/>
            <person name="Dunbar C."/>
            <person name="Freedman E."/>
            <person name="Gearin G."/>
            <person name="Gellesch M."/>
            <person name="Goldberg J."/>
            <person name="Griggs A."/>
            <person name="Gujja S."/>
            <person name="Heilman E."/>
            <person name="Heiman D."/>
            <person name="Howarth C."/>
            <person name="Larson L."/>
            <person name="Lui A."/>
            <person name="MacDonald P.J.P."/>
            <person name="Mehta T."/>
            <person name="Montmayeur A."/>
            <person name="Murphy C."/>
            <person name="Neiman D."/>
            <person name="Pearson M."/>
            <person name="Priest M."/>
            <person name="Roberts A."/>
            <person name="Saif S."/>
            <person name="Shea T."/>
            <person name="Shenoy N."/>
            <person name="Sisk P."/>
            <person name="Stolte C."/>
            <person name="Sykes S."/>
            <person name="White J."/>
            <person name="Yandava C."/>
            <person name="Wortman J."/>
            <person name="Nusbaum C."/>
            <person name="Birren B."/>
        </authorList>
    </citation>
    <scope>NUCLEOTIDE SEQUENCE</scope>
    <source>
        <strain evidence="4">P1A1 Lamole</strain>
    </source>
</reference>
<dbReference type="InterPro" id="IPR055561">
    <property type="entry name" value="DUF7137"/>
</dbReference>
<keyword evidence="1" id="KW-0472">Membrane</keyword>
<keyword evidence="2" id="KW-0732">Signal</keyword>
<evidence type="ECO:0000313" key="4">
    <source>
        <dbReference type="EMBL" id="KDE02362.1"/>
    </source>
</evidence>
<feature type="transmembrane region" description="Helical" evidence="1">
    <location>
        <begin position="268"/>
        <end position="288"/>
    </location>
</feature>
<evidence type="ECO:0000313" key="5">
    <source>
        <dbReference type="EnsemblFungi" id="MVLG_07076T0"/>
    </source>
</evidence>
<dbReference type="EMBL" id="AEIJ01001016">
    <property type="status" value="NOT_ANNOTATED_CDS"/>
    <property type="molecule type" value="Genomic_DNA"/>
</dbReference>
<organism evidence="4">
    <name type="scientific">Microbotryum lychnidis-dioicae (strain p1A1 Lamole / MvSl-1064)</name>
    <name type="common">Anther smut fungus</name>
    <dbReference type="NCBI Taxonomy" id="683840"/>
    <lineage>
        <taxon>Eukaryota</taxon>
        <taxon>Fungi</taxon>
        <taxon>Dikarya</taxon>
        <taxon>Basidiomycota</taxon>
        <taxon>Pucciniomycotina</taxon>
        <taxon>Microbotryomycetes</taxon>
        <taxon>Microbotryales</taxon>
        <taxon>Microbotryaceae</taxon>
        <taxon>Microbotryum</taxon>
    </lineage>
</organism>
<dbReference type="HOGENOM" id="CLU_072613_0_0_1"/>
<dbReference type="InParanoid" id="U5HJ88"/>
<sequence>MRTATLLFYYLLGGVAAHKVPSGEVVGAVDTQLIYDRGDVQRHDVALPPPLLVKGTSTSASSSPTITPHVLGFHKRQAQPNATTTAVLNTTTTAVMNTTTTTTTTTSSVSIPATAAAGGLSYLQPAATDAVSYYKVASGQLITFAWTYTSLYVTPTSLTFEARCTANSFTYPVGPTTGIPASQTSLVWDPYAYAQSAGAIPFAQASYTLRVYDERGINAAATGGYFNGAQSVVYFALYSPAAYTPLASGWTCVACSAAMITKHLSHPLVMALPVTIALVLIGGAGVLYR</sequence>
<reference evidence="6" key="1">
    <citation type="submission" date="2010-11" db="EMBL/GenBank/DDBJ databases">
        <title>The genome sequence of Microbotryum violaceum strain p1A1 Lamole.</title>
        <authorList>
            <person name="Cuomo C."/>
            <person name="Perlin M."/>
            <person name="Young S.K."/>
            <person name="Zeng Q."/>
            <person name="Gargeya S."/>
            <person name="Alvarado L."/>
            <person name="Berlin A."/>
            <person name="Chapman S.B."/>
            <person name="Chen Z."/>
            <person name="Freedman E."/>
            <person name="Gellesch M."/>
            <person name="Goldberg J."/>
            <person name="Griggs A."/>
            <person name="Gujja S."/>
            <person name="Heilman E."/>
            <person name="Heiman D."/>
            <person name="Howarth C."/>
            <person name="Mehta T."/>
            <person name="Neiman D."/>
            <person name="Pearson M."/>
            <person name="Roberts A."/>
            <person name="Saif S."/>
            <person name="Shea T."/>
            <person name="Shenoy N."/>
            <person name="Sisk P."/>
            <person name="Stolte C."/>
            <person name="Sykes S."/>
            <person name="White J."/>
            <person name="Yandava C."/>
            <person name="Haas B."/>
            <person name="Nusbaum C."/>
            <person name="Birren B."/>
        </authorList>
    </citation>
    <scope>NUCLEOTIDE SEQUENCE [LARGE SCALE GENOMIC DNA]</scope>
    <source>
        <strain evidence="6">p1A1 Lamole</strain>
    </source>
</reference>
<dbReference type="EMBL" id="GL541840">
    <property type="protein sequence ID" value="KDE02362.1"/>
    <property type="molecule type" value="Genomic_DNA"/>
</dbReference>
<name>U5HJ88_USTV1</name>
<accession>U5HJ88</accession>
<dbReference type="PANTHER" id="PTHR42028:SF1">
    <property type="entry name" value="YALI0E30657P"/>
    <property type="match status" value="1"/>
</dbReference>
<evidence type="ECO:0000256" key="2">
    <source>
        <dbReference type="SAM" id="SignalP"/>
    </source>
</evidence>
<dbReference type="OrthoDB" id="2435509at2759"/>
<dbReference type="PANTHER" id="PTHR42028">
    <property type="entry name" value="CHROMOSOME 1, WHOLE GENOME SHOTGUN SEQUENCE"/>
    <property type="match status" value="1"/>
</dbReference>